<gene>
    <name evidence="1" type="ORF">M8818_004856</name>
</gene>
<comment type="caution">
    <text evidence="1">The sequence shown here is derived from an EMBL/GenBank/DDBJ whole genome shotgun (WGS) entry which is preliminary data.</text>
</comment>
<reference evidence="1" key="1">
    <citation type="submission" date="2024-02" db="EMBL/GenBank/DDBJ databases">
        <title>Metagenome Assembled Genome of Zalaria obscura JY119.</title>
        <authorList>
            <person name="Vighnesh L."/>
            <person name="Jagadeeshwari U."/>
            <person name="Venkata Ramana C."/>
            <person name="Sasikala C."/>
        </authorList>
    </citation>
    <scope>NUCLEOTIDE SEQUENCE</scope>
    <source>
        <strain evidence="1">JY119</strain>
    </source>
</reference>
<name>A0ACC3SAR4_9PEZI</name>
<sequence length="118" mass="13412">MRDSVAGSSYTAPLSTFSVLTHPMITISEPATSFQFSYSGTKTLTDQRMDVGLHTTPERSEISWLFYEEDFICRELQAFSISMVIDEWQARNHRDVIINTSIIMKDCIGPTKARKSHC</sequence>
<accession>A0ACC3SAR4</accession>
<keyword evidence="2" id="KW-1185">Reference proteome</keyword>
<dbReference type="Proteomes" id="UP001320706">
    <property type="component" value="Unassembled WGS sequence"/>
</dbReference>
<evidence type="ECO:0000313" key="1">
    <source>
        <dbReference type="EMBL" id="KAK8205678.1"/>
    </source>
</evidence>
<protein>
    <submittedName>
        <fullName evidence="1">Uncharacterized protein</fullName>
    </submittedName>
</protein>
<evidence type="ECO:0000313" key="2">
    <source>
        <dbReference type="Proteomes" id="UP001320706"/>
    </source>
</evidence>
<dbReference type="EMBL" id="JAMKPW020000023">
    <property type="protein sequence ID" value="KAK8205678.1"/>
    <property type="molecule type" value="Genomic_DNA"/>
</dbReference>
<organism evidence="1 2">
    <name type="scientific">Zalaria obscura</name>
    <dbReference type="NCBI Taxonomy" id="2024903"/>
    <lineage>
        <taxon>Eukaryota</taxon>
        <taxon>Fungi</taxon>
        <taxon>Dikarya</taxon>
        <taxon>Ascomycota</taxon>
        <taxon>Pezizomycotina</taxon>
        <taxon>Dothideomycetes</taxon>
        <taxon>Dothideomycetidae</taxon>
        <taxon>Dothideales</taxon>
        <taxon>Zalariaceae</taxon>
        <taxon>Zalaria</taxon>
    </lineage>
</organism>
<proteinExistence type="predicted"/>